<evidence type="ECO:0000313" key="1">
    <source>
        <dbReference type="EMBL" id="GBM51391.1"/>
    </source>
</evidence>
<gene>
    <name evidence="1" type="ORF">AVEN_168775_1</name>
</gene>
<proteinExistence type="predicted"/>
<dbReference type="Proteomes" id="UP000499080">
    <property type="component" value="Unassembled WGS sequence"/>
</dbReference>
<dbReference type="EMBL" id="BGPR01001334">
    <property type="protein sequence ID" value="GBM51391.1"/>
    <property type="molecule type" value="Genomic_DNA"/>
</dbReference>
<protein>
    <submittedName>
        <fullName evidence="1">Uncharacterized protein</fullName>
    </submittedName>
</protein>
<sequence length="127" mass="13992">MSALLLYLNYGVVESYATIAVPELCSGSTTALGVALVSQIEEAVLGNQQYSNKSSLGKTKVYGTSLAKLAPNYEKLAKYPPCYHIYHVTFRHWVTTFSDFLPKKNSSLAPYRTPLYCSAICLLGSRK</sequence>
<dbReference type="AlphaFoldDB" id="A0A4Y2GDD9"/>
<reference evidence="1 2" key="1">
    <citation type="journal article" date="2019" name="Sci. Rep.">
        <title>Orb-weaving spider Araneus ventricosus genome elucidates the spidroin gene catalogue.</title>
        <authorList>
            <person name="Kono N."/>
            <person name="Nakamura H."/>
            <person name="Ohtoshi R."/>
            <person name="Moran D.A.P."/>
            <person name="Shinohara A."/>
            <person name="Yoshida Y."/>
            <person name="Fujiwara M."/>
            <person name="Mori M."/>
            <person name="Tomita M."/>
            <person name="Arakawa K."/>
        </authorList>
    </citation>
    <scope>NUCLEOTIDE SEQUENCE [LARGE SCALE GENOMIC DNA]</scope>
</reference>
<comment type="caution">
    <text evidence="1">The sequence shown here is derived from an EMBL/GenBank/DDBJ whole genome shotgun (WGS) entry which is preliminary data.</text>
</comment>
<organism evidence="1 2">
    <name type="scientific">Araneus ventricosus</name>
    <name type="common">Orbweaver spider</name>
    <name type="synonym">Epeira ventricosa</name>
    <dbReference type="NCBI Taxonomy" id="182803"/>
    <lineage>
        <taxon>Eukaryota</taxon>
        <taxon>Metazoa</taxon>
        <taxon>Ecdysozoa</taxon>
        <taxon>Arthropoda</taxon>
        <taxon>Chelicerata</taxon>
        <taxon>Arachnida</taxon>
        <taxon>Araneae</taxon>
        <taxon>Araneomorphae</taxon>
        <taxon>Entelegynae</taxon>
        <taxon>Araneoidea</taxon>
        <taxon>Araneidae</taxon>
        <taxon>Araneus</taxon>
    </lineage>
</organism>
<name>A0A4Y2GDD9_ARAVE</name>
<evidence type="ECO:0000313" key="2">
    <source>
        <dbReference type="Proteomes" id="UP000499080"/>
    </source>
</evidence>
<accession>A0A4Y2GDD9</accession>
<keyword evidence="2" id="KW-1185">Reference proteome</keyword>